<organism evidence="1 2">
    <name type="scientific">Glomus cerebriforme</name>
    <dbReference type="NCBI Taxonomy" id="658196"/>
    <lineage>
        <taxon>Eukaryota</taxon>
        <taxon>Fungi</taxon>
        <taxon>Fungi incertae sedis</taxon>
        <taxon>Mucoromycota</taxon>
        <taxon>Glomeromycotina</taxon>
        <taxon>Glomeromycetes</taxon>
        <taxon>Glomerales</taxon>
        <taxon>Glomeraceae</taxon>
        <taxon>Glomus</taxon>
    </lineage>
</organism>
<dbReference type="EMBL" id="QKYT01000751">
    <property type="protein sequence ID" value="RIA81739.1"/>
    <property type="molecule type" value="Genomic_DNA"/>
</dbReference>
<comment type="caution">
    <text evidence="1">The sequence shown here is derived from an EMBL/GenBank/DDBJ whole genome shotgun (WGS) entry which is preliminary data.</text>
</comment>
<sequence length="245" mass="30055">MQEDLKIFEWEDDFKEDYFIDDPYEEILLVLKKKANNLNYFKIFFQHVNYNHNIDYEHIVLQKVLSKFYKLKTLIIVDNFIYFFIHQLRMFYIEILCVDFISINTTSGIIENSEGHLKKLLLFKLYDYIFETNFNKDSLDYIHKICEHYPLIKFLSFVFSSTKNHFTEFEKLLKVCQSLKSLFINIFNIYEFINEVETKKTLKIGKELLKLLIRLVLTNLREIRFFNYFRFSLQTLEEFFEQWRG</sequence>
<proteinExistence type="predicted"/>
<keyword evidence="2" id="KW-1185">Reference proteome</keyword>
<gene>
    <name evidence="1" type="ORF">C1645_836493</name>
</gene>
<evidence type="ECO:0000313" key="1">
    <source>
        <dbReference type="EMBL" id="RIA81739.1"/>
    </source>
</evidence>
<dbReference type="AlphaFoldDB" id="A0A397SA64"/>
<evidence type="ECO:0000313" key="2">
    <source>
        <dbReference type="Proteomes" id="UP000265703"/>
    </source>
</evidence>
<name>A0A397SA64_9GLOM</name>
<reference evidence="1 2" key="1">
    <citation type="submission" date="2018-06" db="EMBL/GenBank/DDBJ databases">
        <title>Comparative genomics reveals the genomic features of Rhizophagus irregularis, R. cerebriforme, R. diaphanum and Gigaspora rosea, and their symbiotic lifestyle signature.</title>
        <authorList>
            <person name="Morin E."/>
            <person name="San Clemente H."/>
            <person name="Chen E.C.H."/>
            <person name="De La Providencia I."/>
            <person name="Hainaut M."/>
            <person name="Kuo A."/>
            <person name="Kohler A."/>
            <person name="Murat C."/>
            <person name="Tang N."/>
            <person name="Roy S."/>
            <person name="Loubradou J."/>
            <person name="Henrissat B."/>
            <person name="Grigoriev I.V."/>
            <person name="Corradi N."/>
            <person name="Roux C."/>
            <person name="Martin F.M."/>
        </authorList>
    </citation>
    <scope>NUCLEOTIDE SEQUENCE [LARGE SCALE GENOMIC DNA]</scope>
    <source>
        <strain evidence="1 2">DAOM 227022</strain>
    </source>
</reference>
<protein>
    <submittedName>
        <fullName evidence="1">Uncharacterized protein</fullName>
    </submittedName>
</protein>
<dbReference type="Proteomes" id="UP000265703">
    <property type="component" value="Unassembled WGS sequence"/>
</dbReference>
<accession>A0A397SA64</accession>